<name>A0A9P9DCT6_9PLEO</name>
<feature type="coiled-coil region" evidence="1">
    <location>
        <begin position="123"/>
        <end position="150"/>
    </location>
</feature>
<keyword evidence="4" id="KW-1185">Reference proteome</keyword>
<organism evidence="3 4">
    <name type="scientific">Dendryphion nanum</name>
    <dbReference type="NCBI Taxonomy" id="256645"/>
    <lineage>
        <taxon>Eukaryota</taxon>
        <taxon>Fungi</taxon>
        <taxon>Dikarya</taxon>
        <taxon>Ascomycota</taxon>
        <taxon>Pezizomycotina</taxon>
        <taxon>Dothideomycetes</taxon>
        <taxon>Pleosporomycetidae</taxon>
        <taxon>Pleosporales</taxon>
        <taxon>Torulaceae</taxon>
        <taxon>Dendryphion</taxon>
    </lineage>
</organism>
<gene>
    <name evidence="3" type="ORF">B0J11DRAFT_571353</name>
</gene>
<keyword evidence="1" id="KW-0175">Coiled coil</keyword>
<proteinExistence type="predicted"/>
<reference evidence="3" key="1">
    <citation type="journal article" date="2021" name="Nat. Commun.">
        <title>Genetic determinants of endophytism in the Arabidopsis root mycobiome.</title>
        <authorList>
            <person name="Mesny F."/>
            <person name="Miyauchi S."/>
            <person name="Thiergart T."/>
            <person name="Pickel B."/>
            <person name="Atanasova L."/>
            <person name="Karlsson M."/>
            <person name="Huettel B."/>
            <person name="Barry K.W."/>
            <person name="Haridas S."/>
            <person name="Chen C."/>
            <person name="Bauer D."/>
            <person name="Andreopoulos W."/>
            <person name="Pangilinan J."/>
            <person name="LaButti K."/>
            <person name="Riley R."/>
            <person name="Lipzen A."/>
            <person name="Clum A."/>
            <person name="Drula E."/>
            <person name="Henrissat B."/>
            <person name="Kohler A."/>
            <person name="Grigoriev I.V."/>
            <person name="Martin F.M."/>
            <person name="Hacquard S."/>
        </authorList>
    </citation>
    <scope>NUCLEOTIDE SEQUENCE</scope>
    <source>
        <strain evidence="3">MPI-CAGE-CH-0243</strain>
    </source>
</reference>
<feature type="coiled-coil region" evidence="1">
    <location>
        <begin position="506"/>
        <end position="533"/>
    </location>
</feature>
<sequence length="632" mass="70828">MSENTTSPKAQPNRRSWLRALFKKTAKSPTPSDASNATIASVSTLTSNTSDASTVNASALPSPQTPPPSVSVKTVSTAAYEDLKTECDLNKSLVNEMSAQFQNAITEMDESKTKLNAQLKFCRAELSSQIQALRKELDQSKANLKASQELSSINQNKVHELGDIIHRNLQQVAYLQAELQEKQAKLAILHDAHSKRDQTRNALKEAHEFISSLTNDISTKMEEIQRLEVTIARKDLDLTNQALIASEASKIPELDGEVMQLNKSLMDSKAEIQAMSKDLDDCQETISSLKHLVENLTDDLHRSEATNDNLRTQLATSQSQFGAANLEKENQEDINGELHSQIKDLRFDLETLQRKDSELDNLQAQLASEQKSNAKNSKVSALISEIEFRKTELILIRKGAHQTQALKAEIRGLEAEELQNDKDYDSSEKHVKLLKTKIGALTADYNETKELCERRSLQVEHLERLRKESADTKVTDLARAVKETKEGYESLIKSLKQGRREDRSTIKNLDGHIVKLNQQISAAEQNIKTILQQQVPSTPREPHQLPTPAQTPTTGYVSAVAANDEVVKLSNSLKYQKSRFKSELDARTQRIRAEHSAELEDVKTVFWNKMLELGGEEMAMMVWESVHGEKKT</sequence>
<dbReference type="Proteomes" id="UP000700596">
    <property type="component" value="Unassembled WGS sequence"/>
</dbReference>
<evidence type="ECO:0000313" key="3">
    <source>
        <dbReference type="EMBL" id="KAH7116871.1"/>
    </source>
</evidence>
<comment type="caution">
    <text evidence="3">The sequence shown here is derived from an EMBL/GenBank/DDBJ whole genome shotgun (WGS) entry which is preliminary data.</text>
</comment>
<dbReference type="EMBL" id="JAGMWT010000014">
    <property type="protein sequence ID" value="KAH7116871.1"/>
    <property type="molecule type" value="Genomic_DNA"/>
</dbReference>
<protein>
    <submittedName>
        <fullName evidence="3">Uncharacterized protein</fullName>
    </submittedName>
</protein>
<accession>A0A9P9DCT6</accession>
<dbReference type="SUPFAM" id="SSF90257">
    <property type="entry name" value="Myosin rod fragments"/>
    <property type="match status" value="1"/>
</dbReference>
<evidence type="ECO:0000256" key="1">
    <source>
        <dbReference type="SAM" id="Coils"/>
    </source>
</evidence>
<dbReference type="AlphaFoldDB" id="A0A9P9DCT6"/>
<evidence type="ECO:0000256" key="2">
    <source>
        <dbReference type="SAM" id="MobiDB-lite"/>
    </source>
</evidence>
<evidence type="ECO:0000313" key="4">
    <source>
        <dbReference type="Proteomes" id="UP000700596"/>
    </source>
</evidence>
<dbReference type="Gene3D" id="1.10.287.1490">
    <property type="match status" value="1"/>
</dbReference>
<feature type="compositionally biased region" description="Polar residues" evidence="2">
    <location>
        <begin position="45"/>
        <end position="56"/>
    </location>
</feature>
<feature type="coiled-coil region" evidence="1">
    <location>
        <begin position="265"/>
        <end position="372"/>
    </location>
</feature>
<feature type="region of interest" description="Disordered" evidence="2">
    <location>
        <begin position="45"/>
        <end position="71"/>
    </location>
</feature>